<organism evidence="1">
    <name type="scientific">bioreactor metagenome</name>
    <dbReference type="NCBI Taxonomy" id="1076179"/>
    <lineage>
        <taxon>unclassified sequences</taxon>
        <taxon>metagenomes</taxon>
        <taxon>ecological metagenomes</taxon>
    </lineage>
</organism>
<name>A0A645JC72_9ZZZZ</name>
<comment type="caution">
    <text evidence="1">The sequence shown here is derived from an EMBL/GenBank/DDBJ whole genome shotgun (WGS) entry which is preliminary data.</text>
</comment>
<dbReference type="AlphaFoldDB" id="A0A645JC72"/>
<dbReference type="EMBL" id="VSSQ01137122">
    <property type="protein sequence ID" value="MPN61046.1"/>
    <property type="molecule type" value="Genomic_DNA"/>
</dbReference>
<protein>
    <submittedName>
        <fullName evidence="1">Uncharacterized protein</fullName>
    </submittedName>
</protein>
<sequence>MDGVQFANALCRGSARFDGGFHRADIPANHDGHEPGADLLFANQRYVRRLDHCIRGFNCADETFGFHHAQCLLFHCELSF</sequence>
<reference evidence="1" key="1">
    <citation type="submission" date="2019-08" db="EMBL/GenBank/DDBJ databases">
        <authorList>
            <person name="Kucharzyk K."/>
            <person name="Murdoch R.W."/>
            <person name="Higgins S."/>
            <person name="Loffler F."/>
        </authorList>
    </citation>
    <scope>NUCLEOTIDE SEQUENCE</scope>
</reference>
<proteinExistence type="predicted"/>
<gene>
    <name evidence="1" type="ORF">SDC9_208780</name>
</gene>
<evidence type="ECO:0000313" key="1">
    <source>
        <dbReference type="EMBL" id="MPN61046.1"/>
    </source>
</evidence>
<accession>A0A645JC72</accession>